<feature type="domain" description="HTH iclR-type" evidence="6">
    <location>
        <begin position="17"/>
        <end position="77"/>
    </location>
</feature>
<evidence type="ECO:0000256" key="5">
    <source>
        <dbReference type="ARBA" id="ARBA00070406"/>
    </source>
</evidence>
<sequence>MARTRSRSGTAQEINTIQSVERAIKILEYLCRGPVSLSELSRELGLHKSTAFGLLQTLVKHNYVHQEIKTGRYRLGYRVLALGGAFLEHCDLREIASPYLQQLVNEHGETVHLVIMDDGQVVYVDKIDSPQSIRMVSRIGRRLPAHCTGVGKAILAYLPEEKAQAIVKKRGLPRFTANTITTWEELSAELARIREEGVSYDREEIEEGLRCVAAPLIGYGQCPVGAISVSGPASRMTEEKMSRIAGSLKKVAGEISRQMGAGVELNGYSKI</sequence>
<dbReference type="Gene3D" id="1.10.10.10">
    <property type="entry name" value="Winged helix-like DNA-binding domain superfamily/Winged helix DNA-binding domain"/>
    <property type="match status" value="1"/>
</dbReference>
<dbReference type="AlphaFoldDB" id="A0A494X3T1"/>
<dbReference type="Gene3D" id="3.30.450.40">
    <property type="match status" value="1"/>
</dbReference>
<dbReference type="InterPro" id="IPR011991">
    <property type="entry name" value="ArsR-like_HTH"/>
</dbReference>
<dbReference type="SUPFAM" id="SSF55781">
    <property type="entry name" value="GAF domain-like"/>
    <property type="match status" value="1"/>
</dbReference>
<name>A0A494X3T1_9FIRM</name>
<dbReference type="GO" id="GO:0045892">
    <property type="term" value="P:negative regulation of DNA-templated transcription"/>
    <property type="evidence" value="ECO:0007669"/>
    <property type="project" value="TreeGrafter"/>
</dbReference>
<dbReference type="FunFam" id="1.10.10.10:FF:000056">
    <property type="entry name" value="IclR family transcriptional regulator"/>
    <property type="match status" value="1"/>
</dbReference>
<evidence type="ECO:0000313" key="8">
    <source>
        <dbReference type="EMBL" id="RKO67580.1"/>
    </source>
</evidence>
<dbReference type="GO" id="GO:0003677">
    <property type="term" value="F:DNA binding"/>
    <property type="evidence" value="ECO:0007669"/>
    <property type="project" value="UniProtKB-KW"/>
</dbReference>
<dbReference type="PANTHER" id="PTHR30136:SF35">
    <property type="entry name" value="HTH-TYPE TRANSCRIPTIONAL REGULATOR RV1719"/>
    <property type="match status" value="1"/>
</dbReference>
<evidence type="ECO:0000256" key="4">
    <source>
        <dbReference type="ARBA" id="ARBA00058938"/>
    </source>
</evidence>
<keyword evidence="2" id="KW-0238">DNA-binding</keyword>
<evidence type="ECO:0000256" key="3">
    <source>
        <dbReference type="ARBA" id="ARBA00023163"/>
    </source>
</evidence>
<evidence type="ECO:0000259" key="6">
    <source>
        <dbReference type="PROSITE" id="PS51077"/>
    </source>
</evidence>
<dbReference type="PANTHER" id="PTHR30136">
    <property type="entry name" value="HELIX-TURN-HELIX TRANSCRIPTIONAL REGULATOR, ICLR FAMILY"/>
    <property type="match status" value="1"/>
</dbReference>
<dbReference type="SMART" id="SM00346">
    <property type="entry name" value="HTH_ICLR"/>
    <property type="match status" value="1"/>
</dbReference>
<comment type="function">
    <text evidence="4">May be an activator protein for the gylABX operon.</text>
</comment>
<keyword evidence="1" id="KW-0805">Transcription regulation</keyword>
<accession>A0A494X3T1</accession>
<dbReference type="Pfam" id="PF09339">
    <property type="entry name" value="HTH_IclR"/>
    <property type="match status" value="1"/>
</dbReference>
<comment type="caution">
    <text evidence="8">The sequence shown here is derived from an EMBL/GenBank/DDBJ whole genome shotgun (WGS) entry which is preliminary data.</text>
</comment>
<dbReference type="EMBL" id="RBWE01000001">
    <property type="protein sequence ID" value="RKO67580.1"/>
    <property type="molecule type" value="Genomic_DNA"/>
</dbReference>
<reference evidence="8 9" key="1">
    <citation type="submission" date="2018-10" db="EMBL/GenBank/DDBJ databases">
        <authorList>
            <person name="Grouzdev D.S."/>
            <person name="Krutkina M.S."/>
            <person name="Tourova T.P."/>
            <person name="Nazina T.N."/>
        </authorList>
    </citation>
    <scope>NUCLEOTIDE SEQUENCE [LARGE SCALE GENOMIC DNA]</scope>
    <source>
        <strain evidence="8 9">435</strain>
    </source>
</reference>
<dbReference type="SUPFAM" id="SSF46785">
    <property type="entry name" value="Winged helix' DNA-binding domain"/>
    <property type="match status" value="1"/>
</dbReference>
<dbReference type="InterPro" id="IPR036390">
    <property type="entry name" value="WH_DNA-bd_sf"/>
</dbReference>
<dbReference type="InterPro" id="IPR036388">
    <property type="entry name" value="WH-like_DNA-bd_sf"/>
</dbReference>
<dbReference type="CDD" id="cd00090">
    <property type="entry name" value="HTH_ARSR"/>
    <property type="match status" value="1"/>
</dbReference>
<evidence type="ECO:0000259" key="7">
    <source>
        <dbReference type="PROSITE" id="PS51078"/>
    </source>
</evidence>
<dbReference type="PROSITE" id="PS51077">
    <property type="entry name" value="HTH_ICLR"/>
    <property type="match status" value="1"/>
</dbReference>
<dbReference type="InterPro" id="IPR029016">
    <property type="entry name" value="GAF-like_dom_sf"/>
</dbReference>
<gene>
    <name evidence="8" type="ORF">D7024_11835</name>
</gene>
<dbReference type="RefSeq" id="WP_121451990.1">
    <property type="nucleotide sequence ID" value="NZ_RBWE01000001.1"/>
</dbReference>
<evidence type="ECO:0000313" key="9">
    <source>
        <dbReference type="Proteomes" id="UP000271256"/>
    </source>
</evidence>
<dbReference type="OrthoDB" id="9791752at2"/>
<organism evidence="8 9">
    <name type="scientific">Desulfofundulus salinus</name>
    <dbReference type="NCBI Taxonomy" id="2419843"/>
    <lineage>
        <taxon>Bacteria</taxon>
        <taxon>Bacillati</taxon>
        <taxon>Bacillota</taxon>
        <taxon>Clostridia</taxon>
        <taxon>Eubacteriales</taxon>
        <taxon>Peptococcaceae</taxon>
        <taxon>Desulfofundulus</taxon>
    </lineage>
</organism>
<dbReference type="InterPro" id="IPR005471">
    <property type="entry name" value="Tscrpt_reg_IclR_N"/>
</dbReference>
<keyword evidence="9" id="KW-1185">Reference proteome</keyword>
<dbReference type="Proteomes" id="UP000271256">
    <property type="component" value="Unassembled WGS sequence"/>
</dbReference>
<dbReference type="PROSITE" id="PS51078">
    <property type="entry name" value="ICLR_ED"/>
    <property type="match status" value="1"/>
</dbReference>
<proteinExistence type="predicted"/>
<dbReference type="InterPro" id="IPR050707">
    <property type="entry name" value="HTH_MetabolicPath_Reg"/>
</dbReference>
<dbReference type="GO" id="GO:0003700">
    <property type="term" value="F:DNA-binding transcription factor activity"/>
    <property type="evidence" value="ECO:0007669"/>
    <property type="project" value="TreeGrafter"/>
</dbReference>
<feature type="domain" description="IclR-ED" evidence="7">
    <location>
        <begin position="78"/>
        <end position="261"/>
    </location>
</feature>
<evidence type="ECO:0000256" key="2">
    <source>
        <dbReference type="ARBA" id="ARBA00023125"/>
    </source>
</evidence>
<keyword evidence="3" id="KW-0804">Transcription</keyword>
<dbReference type="Pfam" id="PF01614">
    <property type="entry name" value="IclR_C"/>
    <property type="match status" value="1"/>
</dbReference>
<evidence type="ECO:0000256" key="1">
    <source>
        <dbReference type="ARBA" id="ARBA00023015"/>
    </source>
</evidence>
<protein>
    <recommendedName>
        <fullName evidence="5">Glycerol operon regulatory protein</fullName>
    </recommendedName>
</protein>
<dbReference type="InterPro" id="IPR014757">
    <property type="entry name" value="Tscrpt_reg_IclR_C"/>
</dbReference>